<dbReference type="SUPFAM" id="SSF50969">
    <property type="entry name" value="YVTN repeat-like/Quinoprotein amine dehydrogenase"/>
    <property type="match status" value="2"/>
</dbReference>
<comment type="function">
    <text evidence="5">Involved in mitochondrial fission. Acts as an adapter protein required to form mitochondrial fission complexes. Formation of these complexes is required to promote constriction and fission of the mitochondrial compartment at a late step in mitochondrial division.</text>
</comment>
<feature type="domain" description="NACHT" evidence="7">
    <location>
        <begin position="288"/>
        <end position="433"/>
    </location>
</feature>
<dbReference type="InterPro" id="IPR011044">
    <property type="entry name" value="Quino_amine_DH_bsu"/>
</dbReference>
<dbReference type="CDD" id="cd00200">
    <property type="entry name" value="WD40"/>
    <property type="match status" value="1"/>
</dbReference>
<dbReference type="Pfam" id="PF24883">
    <property type="entry name" value="NPHP3_N"/>
    <property type="match status" value="1"/>
</dbReference>
<dbReference type="InterPro" id="IPR019775">
    <property type="entry name" value="WD40_repeat_CS"/>
</dbReference>
<keyword evidence="9" id="KW-1185">Reference proteome</keyword>
<keyword evidence="2" id="KW-0677">Repeat</keyword>
<feature type="repeat" description="WD" evidence="6">
    <location>
        <begin position="1123"/>
        <end position="1147"/>
    </location>
</feature>
<name>A0AAN8S1S9_9PEZI</name>
<dbReference type="InterPro" id="IPR031352">
    <property type="entry name" value="SesA"/>
</dbReference>
<feature type="repeat" description="WD" evidence="6">
    <location>
        <begin position="1213"/>
        <end position="1245"/>
    </location>
</feature>
<dbReference type="InterPro" id="IPR056884">
    <property type="entry name" value="NPHP3-like_N"/>
</dbReference>
<dbReference type="InterPro" id="IPR001680">
    <property type="entry name" value="WD40_rpt"/>
</dbReference>
<comment type="caution">
    <text evidence="8">The sequence shown here is derived from an EMBL/GenBank/DDBJ whole genome shotgun (WGS) entry which is preliminary data.</text>
</comment>
<dbReference type="Pfam" id="PF00400">
    <property type="entry name" value="WD40"/>
    <property type="match status" value="6"/>
</dbReference>
<feature type="repeat" description="WD" evidence="6">
    <location>
        <begin position="1158"/>
        <end position="1199"/>
    </location>
</feature>
<dbReference type="GO" id="GO:0005634">
    <property type="term" value="C:nucleus"/>
    <property type="evidence" value="ECO:0007669"/>
    <property type="project" value="TreeGrafter"/>
</dbReference>
<evidence type="ECO:0000256" key="4">
    <source>
        <dbReference type="ARBA" id="ARBA00039789"/>
    </source>
</evidence>
<proteinExistence type="inferred from homology"/>
<dbReference type="GO" id="GO:1990234">
    <property type="term" value="C:transferase complex"/>
    <property type="evidence" value="ECO:0007669"/>
    <property type="project" value="UniProtKB-ARBA"/>
</dbReference>
<dbReference type="InterPro" id="IPR007111">
    <property type="entry name" value="NACHT_NTPase"/>
</dbReference>
<protein>
    <recommendedName>
        <fullName evidence="4">Mitochondrial division protein 1</fullName>
    </recommendedName>
</protein>
<dbReference type="InterPro" id="IPR027417">
    <property type="entry name" value="P-loop_NTPase"/>
</dbReference>
<dbReference type="Gene3D" id="3.40.50.300">
    <property type="entry name" value="P-loop containing nucleotide triphosphate hydrolases"/>
    <property type="match status" value="1"/>
</dbReference>
<dbReference type="PROSITE" id="PS50082">
    <property type="entry name" value="WD_REPEATS_2"/>
    <property type="match status" value="6"/>
</dbReference>
<dbReference type="Pfam" id="PF17107">
    <property type="entry name" value="SesA"/>
    <property type="match status" value="1"/>
</dbReference>
<dbReference type="InterPro" id="IPR015943">
    <property type="entry name" value="WD40/YVTN_repeat-like_dom_sf"/>
</dbReference>
<evidence type="ECO:0000313" key="9">
    <source>
        <dbReference type="Proteomes" id="UP001307849"/>
    </source>
</evidence>
<dbReference type="PANTHER" id="PTHR22847">
    <property type="entry name" value="WD40 REPEAT PROTEIN"/>
    <property type="match status" value="1"/>
</dbReference>
<evidence type="ECO:0000256" key="1">
    <source>
        <dbReference type="ARBA" id="ARBA00022574"/>
    </source>
</evidence>
<evidence type="ECO:0000256" key="3">
    <source>
        <dbReference type="ARBA" id="ARBA00038415"/>
    </source>
</evidence>
<comment type="similarity">
    <text evidence="3">Belongs to the WD repeat MDV1/CAF4 family.</text>
</comment>
<feature type="repeat" description="WD" evidence="6">
    <location>
        <begin position="1072"/>
        <end position="1112"/>
    </location>
</feature>
<dbReference type="PROSITE" id="PS50294">
    <property type="entry name" value="WD_REPEATS_REGION"/>
    <property type="match status" value="1"/>
</dbReference>
<feature type="repeat" description="WD" evidence="6">
    <location>
        <begin position="1029"/>
        <end position="1070"/>
    </location>
</feature>
<dbReference type="EMBL" id="JAVHJM010000001">
    <property type="protein sequence ID" value="KAK6521223.1"/>
    <property type="molecule type" value="Genomic_DNA"/>
</dbReference>
<evidence type="ECO:0000256" key="5">
    <source>
        <dbReference type="ARBA" id="ARBA00043913"/>
    </source>
</evidence>
<keyword evidence="1 6" id="KW-0853">WD repeat</keyword>
<dbReference type="PANTHER" id="PTHR22847:SF637">
    <property type="entry name" value="WD REPEAT DOMAIN 5B"/>
    <property type="match status" value="1"/>
</dbReference>
<reference evidence="8 9" key="1">
    <citation type="submission" date="2019-10" db="EMBL/GenBank/DDBJ databases">
        <authorList>
            <person name="Palmer J.M."/>
        </authorList>
    </citation>
    <scope>NUCLEOTIDE SEQUENCE [LARGE SCALE GENOMIC DNA]</scope>
    <source>
        <strain evidence="8 9">TWF506</strain>
    </source>
</reference>
<accession>A0AAN8S1S9</accession>
<dbReference type="PROSITE" id="PS00678">
    <property type="entry name" value="WD_REPEATS_1"/>
    <property type="match status" value="1"/>
</dbReference>
<evidence type="ECO:0000256" key="2">
    <source>
        <dbReference type="ARBA" id="ARBA00022737"/>
    </source>
</evidence>
<dbReference type="Gene3D" id="2.130.10.10">
    <property type="entry name" value="YVTN repeat-like/Quinoprotein amine dehydrogenase"/>
    <property type="match status" value="3"/>
</dbReference>
<dbReference type="Proteomes" id="UP001307849">
    <property type="component" value="Unassembled WGS sequence"/>
</dbReference>
<feature type="repeat" description="WD" evidence="6">
    <location>
        <begin position="814"/>
        <end position="855"/>
    </location>
</feature>
<organism evidence="8 9">
    <name type="scientific">Arthrobotrys conoides</name>
    <dbReference type="NCBI Taxonomy" id="74498"/>
    <lineage>
        <taxon>Eukaryota</taxon>
        <taxon>Fungi</taxon>
        <taxon>Dikarya</taxon>
        <taxon>Ascomycota</taxon>
        <taxon>Pezizomycotina</taxon>
        <taxon>Orbiliomycetes</taxon>
        <taxon>Orbiliales</taxon>
        <taxon>Orbiliaceae</taxon>
        <taxon>Arthrobotrys</taxon>
    </lineage>
</organism>
<gene>
    <name evidence="8" type="ORF">TWF506_001448</name>
</gene>
<dbReference type="SUPFAM" id="SSF50998">
    <property type="entry name" value="Quinoprotein alcohol dehydrogenase-like"/>
    <property type="match status" value="1"/>
</dbReference>
<dbReference type="SMART" id="SM00320">
    <property type="entry name" value="WD40"/>
    <property type="match status" value="10"/>
</dbReference>
<evidence type="ECO:0000313" key="8">
    <source>
        <dbReference type="EMBL" id="KAK6521223.1"/>
    </source>
</evidence>
<dbReference type="InterPro" id="IPR011047">
    <property type="entry name" value="Quinoprotein_ADH-like_sf"/>
</dbReference>
<dbReference type="SUPFAM" id="SSF52540">
    <property type="entry name" value="P-loop containing nucleoside triphosphate hydrolases"/>
    <property type="match status" value="1"/>
</dbReference>
<evidence type="ECO:0000256" key="6">
    <source>
        <dbReference type="PROSITE-ProRule" id="PRU00221"/>
    </source>
</evidence>
<evidence type="ECO:0000259" key="7">
    <source>
        <dbReference type="PROSITE" id="PS50837"/>
    </source>
</evidence>
<sequence>MSGAEFVAVAAVASSIIAIIDGITKVVQAASDAHGLPPVFRKAESKLEIISDILYATTAAFKKANVSAVDSTVQRTVKNCENSWQKLKVLFEKVIPEEGASRATRYRQAARTLGKGSKVELLMKDLMDNVNLLATLKIMTEGSTDEQVIETNPRKERFEEHIAEVARWEPSLSDNVFEEAGYSLQVSGTGHNVAHGENAQQFVSRDNAQNIGSIHGGYHNNNTTYFSLNEIVTPDETDQACLESLQCPDMLAIKTRLQETKDGLVFESIKWIFENKQYIDWRFGEDISLLLIRGGAGKGKTMLSIRLIDELSSDAVVAFFFCQNADYKLNTIEAVIKGWIRCLANQREEALRALRNYWNAETKSFTNGTSWRALWDIFRRMLEQCECPRIYVIVDALDECRDPDPDMADFLNLLVKTGLGQSSRIKWLLTSRPLDIVQQKLLTRPNQALLSLEDNINSQFVIKGIKTYITKRVVELNNHHDYGPQLLHEIKERLTQKAGDTYMWASLVCKKLENTRRRDILATINDSPRGLNSFYQRALDQINTGDPILVRRCTRIIRAVMLAYRPLTLDELSIVADLSTTWVTIDKLIDRCSSFIKKQETAKVIGFVHYSALEYLKKYGKFRIDYGDGEIALACLSHLSRILKVNLAGLPRPDSTRPRNLLKYDSNSLITTLDYPATFWAHHVDAAKRTTLIQNALSENGELNEFLRIKLLPWLECLSLLDRLWCAEEVFETLRNVLSVRDNPSLWTLMEDAFCFWSQNYDVVKIWPLQLYSCAIIFSPQTSAVREQNLDKLAQWLRGVPQAEGAQESLKQKFRDGSGRVAAIAFSTDGRKIVSISSSHTIELWDAATGGRQKPIDFLRQNPDSRGRNNSIAVAFSPDSKQVVARLGDTILLWDTVTGCHEELYKHPSKEPGGAVAFSRGGKRIACGFGNTLRVCSAITGDLQKTLIHPDSVSTAVFSIDDKRIASAYGSVINVWDAITGNRLKDLEGSAAVDTCAVVFLPDGERIASASKISIQFWNFRTGSFQRELKFQSELLDIMAISSDGGQVASGFADGAIGLWDITTMRYPYAGSSSYSTQVKTLALSPDGKQVASSSDNTIKLWSSTNGRRLQTLFSPGYQNSVALAFSPDSKRIVSGTETGSIMIWDIVPGNIPARRTFENNTGAITTIAFSPNGKQIAIGSVDSIIKVRDVRTGKTQLVLKDHDWVGTFATHTVAFSPNGRMIASGGDDSWIYLWDSTTGGLLRKFRKRSDFFSFLQDPVDEVAFSPNGKMIAGSSGRGIKLWKTTPSTAVRLLEQFDAGPLTTMSPIGRVRGPGGGFAGNIKFSRDSRSLETNRGRLDIVTLVRQEATSDWESVVESLGVRNDWICYGTMRVLRLPAWPKPTAYLVRGDVVVIGFEDGQVLSFSFDREQLYLMLKRSRQ</sequence>
<dbReference type="PROSITE" id="PS50837">
    <property type="entry name" value="NACHT"/>
    <property type="match status" value="1"/>
</dbReference>